<evidence type="ECO:0000313" key="2">
    <source>
        <dbReference type="Proteomes" id="UP000318542"/>
    </source>
</evidence>
<evidence type="ECO:0000313" key="1">
    <source>
        <dbReference type="EMBL" id="TSE28452.1"/>
    </source>
</evidence>
<organism evidence="1 2">
    <name type="scientific">Tepidimonas thermarum</name>
    <dbReference type="NCBI Taxonomy" id="335431"/>
    <lineage>
        <taxon>Bacteria</taxon>
        <taxon>Pseudomonadati</taxon>
        <taxon>Pseudomonadota</taxon>
        <taxon>Betaproteobacteria</taxon>
        <taxon>Burkholderiales</taxon>
        <taxon>Tepidimonas</taxon>
    </lineage>
</organism>
<dbReference type="Proteomes" id="UP000318542">
    <property type="component" value="Unassembled WGS sequence"/>
</dbReference>
<protein>
    <recommendedName>
        <fullName evidence="3">VanZ like family protein</fullName>
    </recommendedName>
</protein>
<dbReference type="RefSeq" id="WP_185975066.1">
    <property type="nucleotide sequence ID" value="NZ_VJOL01000047.1"/>
</dbReference>
<reference evidence="1 2" key="1">
    <citation type="submission" date="2019-07" db="EMBL/GenBank/DDBJ databases">
        <title>Tepidimonas thermarum AA-1 draft genome.</title>
        <authorList>
            <person name="Da Costa M.S."/>
            <person name="Froufe H.J.C."/>
            <person name="Egas C."/>
            <person name="Albuquerque L."/>
        </authorList>
    </citation>
    <scope>NUCLEOTIDE SEQUENCE [LARGE SCALE GENOMIC DNA]</scope>
    <source>
        <strain evidence="1 2">AA-1</strain>
    </source>
</reference>
<name>A0A554WXZ3_9BURK</name>
<gene>
    <name evidence="1" type="ORF">Tther_02073</name>
</gene>
<comment type="caution">
    <text evidence="1">The sequence shown here is derived from an EMBL/GenBank/DDBJ whole genome shotgun (WGS) entry which is preliminary data.</text>
</comment>
<proteinExistence type="predicted"/>
<dbReference type="AlphaFoldDB" id="A0A554WXZ3"/>
<evidence type="ECO:0008006" key="3">
    <source>
        <dbReference type="Google" id="ProtNLM"/>
    </source>
</evidence>
<keyword evidence="2" id="KW-1185">Reference proteome</keyword>
<dbReference type="EMBL" id="VJOL01000047">
    <property type="protein sequence ID" value="TSE28452.1"/>
    <property type="molecule type" value="Genomic_DNA"/>
</dbReference>
<sequence length="155" mass="16891">MRPIHPIAAVRRLRRGPGWMRLVFWALAIAVTVLSLTPVEHLPPRVFDGWDKAQHALGFAVLALTARLAYPAPRGVVLVAGLLLHGAAIEWAQAASGWRHGEVADWVADAVGVALGWAVVYRSFCKFHFAGCLLGGDLRRYAPTLPAQQTARGWV</sequence>
<accession>A0A554WXZ3</accession>